<keyword evidence="7 8" id="KW-0342">GTP-binding</keyword>
<evidence type="ECO:0000313" key="11">
    <source>
        <dbReference type="EMBL" id="CAI8012698.1"/>
    </source>
</evidence>
<feature type="binding site" evidence="8">
    <location>
        <position position="98"/>
    </location>
    <ligand>
        <name>Mg(2+)</name>
        <dbReference type="ChEBI" id="CHEBI:18420"/>
    </ligand>
</feature>
<keyword evidence="5 8" id="KW-0658">Purine biosynthesis</keyword>
<sequence length="502" mass="54792">MFSVLFAPFEHCISAACALLDINPPRASSVQEKLDLHNNSMSCGGEPEVKRHRRDGSSGGVVVVLGGQWGDEGKGKLVDILAQDADVVCRCQGGNNAGHTVKVEGVTYDFHLLPSGIINKKCVSVIGNGVVVSLSGLLSEVEKNREKGPGLEGWEQRLLISNRAHIGTHTCQLPLLPHVFPPLTPVFDFHKLIDEQLEQERNKRLGTTKKGIGPAYAAKMGRVGLRVEDLLGDWGVFSDKVRLMVKGYMARFPDLVLDVEDELAKCKEYISIVRPMVRDTVFYLHKAIQEHKNIIVEGANATMLDIDFGTYPFVTSSNCTVGGVCTGLGIPPRDLTEVYGVMKAYSTRVGSGVMPTELLGEDEELGKRLREKGGEYGVTTGRPRRCGWFDAVVGRYSTIINGYTSICLTKLDILDDFDEVKVGVAYTIDGSPVEGMPAEHELKRVVVQYEVLPGWKSNTAGLTSFSALPPNAQAYVHMISQLVQVPIQWVGTGPGREDIIVT</sequence>
<evidence type="ECO:0000256" key="10">
    <source>
        <dbReference type="RuleBase" id="RU000520"/>
    </source>
</evidence>
<dbReference type="EC" id="6.3.4.4" evidence="8 10"/>
<feature type="active site" description="Proton acceptor" evidence="8">
    <location>
        <position position="71"/>
    </location>
</feature>
<feature type="binding site" evidence="8">
    <location>
        <begin position="71"/>
        <end position="74"/>
    </location>
    <ligand>
        <name>IMP</name>
        <dbReference type="ChEBI" id="CHEBI:58053"/>
    </ligand>
</feature>
<keyword evidence="12" id="KW-1185">Reference proteome</keyword>
<evidence type="ECO:0000256" key="1">
    <source>
        <dbReference type="ARBA" id="ARBA00011738"/>
    </source>
</evidence>
<dbReference type="GO" id="GO:0005525">
    <property type="term" value="F:GTP binding"/>
    <property type="evidence" value="ECO:0007669"/>
    <property type="project" value="UniProtKB-UniRule"/>
</dbReference>
<feature type="active site" description="Proton donor" evidence="8">
    <location>
        <position position="99"/>
    </location>
</feature>
<dbReference type="Gene3D" id="3.90.170.10">
    <property type="entry name" value="Adenylosuccinate Synthetase, subunit A, domain 3"/>
    <property type="match status" value="1"/>
</dbReference>
<organism evidence="11 12">
    <name type="scientific">Geodia barretti</name>
    <name type="common">Barrett's horny sponge</name>
    <dbReference type="NCBI Taxonomy" id="519541"/>
    <lineage>
        <taxon>Eukaryota</taxon>
        <taxon>Metazoa</taxon>
        <taxon>Porifera</taxon>
        <taxon>Demospongiae</taxon>
        <taxon>Heteroscleromorpha</taxon>
        <taxon>Tetractinellida</taxon>
        <taxon>Astrophorina</taxon>
        <taxon>Geodiidae</taxon>
        <taxon>Geodia</taxon>
    </lineage>
</organism>
<dbReference type="AlphaFoldDB" id="A0AA35W939"/>
<feature type="binding site" evidence="8">
    <location>
        <begin position="96"/>
        <end position="99"/>
    </location>
    <ligand>
        <name>IMP</name>
        <dbReference type="ChEBI" id="CHEBI:58053"/>
    </ligand>
</feature>
<dbReference type="InterPro" id="IPR001114">
    <property type="entry name" value="Adenylosuccinate_synthetase"/>
</dbReference>
<comment type="similarity">
    <text evidence="8 10">Belongs to the adenylosuccinate synthetase family.</text>
</comment>
<dbReference type="SMART" id="SM00788">
    <property type="entry name" value="Adenylsucc_synt"/>
    <property type="match status" value="1"/>
</dbReference>
<gene>
    <name evidence="11" type="ORF">GBAR_LOCUS8131</name>
</gene>
<keyword evidence="2 8" id="KW-0436">Ligase</keyword>
<feature type="binding site" evidence="8">
    <location>
        <position position="208"/>
    </location>
    <ligand>
        <name>IMP</name>
        <dbReference type="ChEBI" id="CHEBI:58053"/>
    </ligand>
</feature>
<comment type="function">
    <text evidence="8">Plays an important role in the de novo pathway and in the salvage pathway of purine nucleotide biosynthesis. Catalyzes the first commited step in the biosynthesis of AMP from IMP.</text>
</comment>
<evidence type="ECO:0000256" key="4">
    <source>
        <dbReference type="ARBA" id="ARBA00022741"/>
    </source>
</evidence>
<dbReference type="InterPro" id="IPR042110">
    <property type="entry name" value="Adenylosuccinate_synth_dom2"/>
</dbReference>
<dbReference type="EMBL" id="CASHTH010001211">
    <property type="protein sequence ID" value="CAI8012698.1"/>
    <property type="molecule type" value="Genomic_DNA"/>
</dbReference>
<dbReference type="GO" id="GO:0000287">
    <property type="term" value="F:magnesium ion binding"/>
    <property type="evidence" value="ECO:0007669"/>
    <property type="project" value="UniProtKB-UniRule"/>
</dbReference>
<dbReference type="HAMAP" id="MF_00011">
    <property type="entry name" value="Adenylosucc_synth"/>
    <property type="match status" value="1"/>
</dbReference>
<feature type="binding site" evidence="8">
    <location>
        <position position="315"/>
    </location>
    <ligand>
        <name>IMP</name>
        <dbReference type="ChEBI" id="CHEBI:58053"/>
    </ligand>
</feature>
<keyword evidence="4 8" id="KW-0547">Nucleotide-binding</keyword>
<evidence type="ECO:0000256" key="2">
    <source>
        <dbReference type="ARBA" id="ARBA00022598"/>
    </source>
</evidence>
<dbReference type="PANTHER" id="PTHR11846:SF0">
    <property type="entry name" value="ADENYLOSUCCINATE SYNTHETASE"/>
    <property type="match status" value="1"/>
</dbReference>
<evidence type="ECO:0000256" key="9">
    <source>
        <dbReference type="PROSITE-ProRule" id="PRU10134"/>
    </source>
</evidence>
<dbReference type="PANTHER" id="PTHR11846">
    <property type="entry name" value="ADENYLOSUCCINATE SYNTHETASE"/>
    <property type="match status" value="1"/>
</dbReference>
<dbReference type="Gene3D" id="1.10.300.10">
    <property type="entry name" value="Adenylosuccinate Synthetase, subunit A, domain 2"/>
    <property type="match status" value="1"/>
</dbReference>
<feature type="binding site" evidence="8">
    <location>
        <position position="222"/>
    </location>
    <ligand>
        <name>IMP</name>
        <dbReference type="ChEBI" id="CHEBI:58053"/>
        <note>ligand shared between dimeric partners</note>
    </ligand>
</feature>
<feature type="binding site" evidence="8">
    <location>
        <position position="300"/>
    </location>
    <ligand>
        <name>IMP</name>
        <dbReference type="ChEBI" id="CHEBI:58053"/>
    </ligand>
</feature>
<comment type="pathway">
    <text evidence="8 10">Purine metabolism; AMP biosynthesis via de novo pathway; AMP from IMP: step 1/2.</text>
</comment>
<feature type="binding site" evidence="8">
    <location>
        <position position="71"/>
    </location>
    <ligand>
        <name>Mg(2+)</name>
        <dbReference type="ChEBI" id="CHEBI:18420"/>
    </ligand>
</feature>
<dbReference type="CDD" id="cd03108">
    <property type="entry name" value="AdSS"/>
    <property type="match status" value="1"/>
</dbReference>
<feature type="binding site" evidence="8">
    <location>
        <position position="382"/>
    </location>
    <ligand>
        <name>IMP</name>
        <dbReference type="ChEBI" id="CHEBI:58053"/>
    </ligand>
</feature>
<dbReference type="Pfam" id="PF00709">
    <property type="entry name" value="Adenylsucc_synt"/>
    <property type="match status" value="2"/>
</dbReference>
<evidence type="ECO:0000313" key="12">
    <source>
        <dbReference type="Proteomes" id="UP001174909"/>
    </source>
</evidence>
<dbReference type="FunFam" id="3.90.170.10:FF:000001">
    <property type="entry name" value="Adenylosuccinate synthetase"/>
    <property type="match status" value="1"/>
</dbReference>
<comment type="cofactor">
    <cofactor evidence="8">
        <name>Mg(2+)</name>
        <dbReference type="ChEBI" id="CHEBI:18420"/>
    </cofactor>
    <text evidence="8">Binds 1 Mg(2+) ion per subunit.</text>
</comment>
<keyword evidence="6 8" id="KW-0460">Magnesium</keyword>
<comment type="catalytic activity">
    <reaction evidence="8 10">
        <text>IMP + L-aspartate + GTP = N(6)-(1,2-dicarboxyethyl)-AMP + GDP + phosphate + 2 H(+)</text>
        <dbReference type="Rhea" id="RHEA:15753"/>
        <dbReference type="ChEBI" id="CHEBI:15378"/>
        <dbReference type="ChEBI" id="CHEBI:29991"/>
        <dbReference type="ChEBI" id="CHEBI:37565"/>
        <dbReference type="ChEBI" id="CHEBI:43474"/>
        <dbReference type="ChEBI" id="CHEBI:57567"/>
        <dbReference type="ChEBI" id="CHEBI:58053"/>
        <dbReference type="ChEBI" id="CHEBI:58189"/>
        <dbReference type="EC" id="6.3.4.4"/>
    </reaction>
</comment>
<dbReference type="InterPro" id="IPR027417">
    <property type="entry name" value="P-loop_NTPase"/>
</dbReference>
<dbReference type="PROSITE" id="PS01266">
    <property type="entry name" value="ADENYLOSUCCIN_SYN_1"/>
    <property type="match status" value="1"/>
</dbReference>
<feature type="active site" evidence="9">
    <location>
        <position position="219"/>
    </location>
</feature>
<dbReference type="PROSITE" id="PS00513">
    <property type="entry name" value="ADENYLOSUCCIN_SYN_2"/>
    <property type="match status" value="1"/>
</dbReference>
<dbReference type="GO" id="GO:0044208">
    <property type="term" value="P:'de novo' AMP biosynthetic process"/>
    <property type="evidence" value="ECO:0007669"/>
    <property type="project" value="UniProtKB-UniRule"/>
</dbReference>
<evidence type="ECO:0000256" key="6">
    <source>
        <dbReference type="ARBA" id="ARBA00022842"/>
    </source>
</evidence>
<dbReference type="Proteomes" id="UP001174909">
    <property type="component" value="Unassembled WGS sequence"/>
</dbReference>
<accession>A0AA35W939</accession>
<feature type="binding site" evidence="8">
    <location>
        <begin position="378"/>
        <end position="384"/>
    </location>
    <ligand>
        <name>substrate</name>
    </ligand>
</feature>
<name>A0AA35W939_GEOBA</name>
<dbReference type="GO" id="GO:0005737">
    <property type="term" value="C:cytoplasm"/>
    <property type="evidence" value="ECO:0007669"/>
    <property type="project" value="UniProtKB-SubCell"/>
</dbReference>
<comment type="caution">
    <text evidence="11">The sequence shown here is derived from an EMBL/GenBank/DDBJ whole genome shotgun (WGS) entry which is preliminary data.</text>
</comment>
<comment type="subunit">
    <text evidence="1 8">Homodimer.</text>
</comment>
<comment type="function">
    <text evidence="10">Plays an important role in the de novo pathway of purine nucleotide biosynthesis.</text>
</comment>
<feature type="binding site" evidence="8">
    <location>
        <begin position="410"/>
        <end position="412"/>
    </location>
    <ligand>
        <name>GTP</name>
        <dbReference type="ChEBI" id="CHEBI:37565"/>
    </ligand>
</feature>
<feature type="binding site" evidence="8">
    <location>
        <position position="384"/>
    </location>
    <ligand>
        <name>GTP</name>
        <dbReference type="ChEBI" id="CHEBI:37565"/>
    </ligand>
</feature>
<protein>
    <recommendedName>
        <fullName evidence="8 10">Adenylosuccinate synthetase</fullName>
        <shortName evidence="8">AMPSase</shortName>
        <shortName evidence="8">AdSS</shortName>
        <ecNumber evidence="8 10">6.3.4.4</ecNumber>
    </recommendedName>
    <alternativeName>
        <fullName evidence="8">IMP--aspartate ligase</fullName>
    </alternativeName>
</protein>
<dbReference type="InterPro" id="IPR042109">
    <property type="entry name" value="Adenylosuccinate_synth_dom1"/>
</dbReference>
<evidence type="ECO:0000256" key="8">
    <source>
        <dbReference type="HAMAP-Rule" id="MF_03125"/>
    </source>
</evidence>
<feature type="binding site" evidence="8">
    <location>
        <begin position="98"/>
        <end position="100"/>
    </location>
    <ligand>
        <name>GTP</name>
        <dbReference type="ChEBI" id="CHEBI:37565"/>
    </ligand>
</feature>
<evidence type="ECO:0000256" key="5">
    <source>
        <dbReference type="ARBA" id="ARBA00022755"/>
    </source>
</evidence>
<feature type="binding site" evidence="8">
    <location>
        <begin position="491"/>
        <end position="493"/>
    </location>
    <ligand>
        <name>GTP</name>
        <dbReference type="ChEBI" id="CHEBI:37565"/>
    </ligand>
</feature>
<evidence type="ECO:0000256" key="3">
    <source>
        <dbReference type="ARBA" id="ARBA00022723"/>
    </source>
</evidence>
<evidence type="ECO:0000256" key="7">
    <source>
        <dbReference type="ARBA" id="ARBA00023134"/>
    </source>
</evidence>
<comment type="subcellular location">
    <subcellularLocation>
        <location evidence="8">Cytoplasm</location>
    </subcellularLocation>
</comment>
<keyword evidence="3 8" id="KW-0479">Metal-binding</keyword>
<dbReference type="GO" id="GO:0046040">
    <property type="term" value="P:IMP metabolic process"/>
    <property type="evidence" value="ECO:0007669"/>
    <property type="project" value="TreeGrafter"/>
</dbReference>
<dbReference type="InterPro" id="IPR042111">
    <property type="entry name" value="Adenylosuccinate_synth_dom3"/>
</dbReference>
<dbReference type="InterPro" id="IPR018220">
    <property type="entry name" value="Adenylosuccin_syn_GTP-bd"/>
</dbReference>
<dbReference type="InterPro" id="IPR033128">
    <property type="entry name" value="Adenylosuccin_syn_Lys_AS"/>
</dbReference>
<reference evidence="11" key="1">
    <citation type="submission" date="2023-03" db="EMBL/GenBank/DDBJ databases">
        <authorList>
            <person name="Steffen K."/>
            <person name="Cardenas P."/>
        </authorList>
    </citation>
    <scope>NUCLEOTIDE SEQUENCE</scope>
</reference>
<keyword evidence="8" id="KW-0963">Cytoplasm</keyword>
<feature type="binding site" evidence="8">
    <location>
        <begin position="70"/>
        <end position="76"/>
    </location>
    <ligand>
        <name>GTP</name>
        <dbReference type="ChEBI" id="CHEBI:37565"/>
    </ligand>
</feature>
<proteinExistence type="inferred from homology"/>
<dbReference type="Gene3D" id="3.40.440.10">
    <property type="entry name" value="Adenylosuccinate Synthetase, subunit A, domain 1"/>
    <property type="match status" value="1"/>
</dbReference>
<dbReference type="SUPFAM" id="SSF52540">
    <property type="entry name" value="P-loop containing nucleoside triphosphate hydrolases"/>
    <property type="match status" value="1"/>
</dbReference>
<dbReference type="GO" id="GO:0004019">
    <property type="term" value="F:adenylosuccinate synthase activity"/>
    <property type="evidence" value="ECO:0007669"/>
    <property type="project" value="UniProtKB-UniRule"/>
</dbReference>